<reference evidence="3 4" key="1">
    <citation type="submission" date="2017-09" db="EMBL/GenBank/DDBJ databases">
        <authorList>
            <person name="Lee N."/>
            <person name="Cho B.-K."/>
        </authorList>
    </citation>
    <scope>NUCLEOTIDE SEQUENCE [LARGE SCALE GENOMIC DNA]</scope>
    <source>
        <strain evidence="3 4">ATCC 12853</strain>
    </source>
</reference>
<proteinExistence type="predicted"/>
<feature type="domain" description="HTH merR-type" evidence="2">
    <location>
        <begin position="10"/>
        <end position="80"/>
    </location>
</feature>
<dbReference type="InterPro" id="IPR000551">
    <property type="entry name" value="MerR-type_HTH_dom"/>
</dbReference>
<dbReference type="OrthoDB" id="5242095at2"/>
<name>A0A5J6G987_STRKN</name>
<dbReference type="InterPro" id="IPR047057">
    <property type="entry name" value="MerR_fam"/>
</dbReference>
<dbReference type="PRINTS" id="PR00040">
    <property type="entry name" value="HTHMERR"/>
</dbReference>
<gene>
    <name evidence="3" type="ORF">CP970_12425</name>
</gene>
<accession>A0A5J6G987</accession>
<dbReference type="GO" id="GO:0003700">
    <property type="term" value="F:DNA-binding transcription factor activity"/>
    <property type="evidence" value="ECO:0007669"/>
    <property type="project" value="InterPro"/>
</dbReference>
<sequence length="229" mass="25240">MPLSKGRRKRMRLAELSRRSGVPTATIKYYLREGLLPAGHRVSATQAEYDETHLQRLRLVRALIQVGRVPIASAREVLTALEDDSLDHNSRLGTAVWALPHGPESTEEDTAAQEARRTVDALLAGLGWANAQEYADESPAYRMLVTAVATLSRLGYPCAVDDLTPYARAGHQLAVADLDLIERYASPDRQLEAAVALTVLYEPVLLSLRRIAQAEESNRRYGPDGSDPE</sequence>
<organism evidence="3 4">
    <name type="scientific">Streptomyces kanamyceticus</name>
    <dbReference type="NCBI Taxonomy" id="1967"/>
    <lineage>
        <taxon>Bacteria</taxon>
        <taxon>Bacillati</taxon>
        <taxon>Actinomycetota</taxon>
        <taxon>Actinomycetes</taxon>
        <taxon>Kitasatosporales</taxon>
        <taxon>Streptomycetaceae</taxon>
        <taxon>Streptomyces</taxon>
    </lineage>
</organism>
<dbReference type="PANTHER" id="PTHR30204">
    <property type="entry name" value="REDOX-CYCLING DRUG-SENSING TRANSCRIPTIONAL ACTIVATOR SOXR"/>
    <property type="match status" value="1"/>
</dbReference>
<dbReference type="CDD" id="cd04780">
    <property type="entry name" value="HTH_MerR-like_sg5"/>
    <property type="match status" value="1"/>
</dbReference>
<dbReference type="AlphaFoldDB" id="A0A5J6G987"/>
<evidence type="ECO:0000259" key="2">
    <source>
        <dbReference type="PROSITE" id="PS50937"/>
    </source>
</evidence>
<dbReference type="PANTHER" id="PTHR30204:SF98">
    <property type="entry name" value="HTH-TYPE TRANSCRIPTIONAL REGULATOR ADHR"/>
    <property type="match status" value="1"/>
</dbReference>
<evidence type="ECO:0000256" key="1">
    <source>
        <dbReference type="ARBA" id="ARBA00023125"/>
    </source>
</evidence>
<protein>
    <submittedName>
        <fullName evidence="3">MerR family transcriptional regulator</fullName>
    </submittedName>
</protein>
<dbReference type="Pfam" id="PF13411">
    <property type="entry name" value="MerR_1"/>
    <property type="match status" value="1"/>
</dbReference>
<dbReference type="SMART" id="SM00422">
    <property type="entry name" value="HTH_MERR"/>
    <property type="match status" value="1"/>
</dbReference>
<dbReference type="KEGG" id="ska:CP970_12425"/>
<dbReference type="EMBL" id="CP023699">
    <property type="protein sequence ID" value="QEU91583.1"/>
    <property type="molecule type" value="Genomic_DNA"/>
</dbReference>
<dbReference type="SUPFAM" id="SSF46955">
    <property type="entry name" value="Putative DNA-binding domain"/>
    <property type="match status" value="1"/>
</dbReference>
<keyword evidence="1" id="KW-0238">DNA-binding</keyword>
<dbReference type="Gene3D" id="1.10.1660.10">
    <property type="match status" value="1"/>
</dbReference>
<dbReference type="PROSITE" id="PS50937">
    <property type="entry name" value="HTH_MERR_2"/>
    <property type="match status" value="1"/>
</dbReference>
<dbReference type="InterPro" id="IPR009061">
    <property type="entry name" value="DNA-bd_dom_put_sf"/>
</dbReference>
<dbReference type="GO" id="GO:0003677">
    <property type="term" value="F:DNA binding"/>
    <property type="evidence" value="ECO:0007669"/>
    <property type="project" value="UniProtKB-KW"/>
</dbReference>
<keyword evidence="4" id="KW-1185">Reference proteome</keyword>
<evidence type="ECO:0000313" key="4">
    <source>
        <dbReference type="Proteomes" id="UP000325529"/>
    </source>
</evidence>
<dbReference type="Proteomes" id="UP000325529">
    <property type="component" value="Chromosome"/>
</dbReference>
<evidence type="ECO:0000313" key="3">
    <source>
        <dbReference type="EMBL" id="QEU91583.1"/>
    </source>
</evidence>